<protein>
    <submittedName>
        <fullName evidence="4">Glycosyltransferase family 4 protein</fullName>
    </submittedName>
</protein>
<sequence length="363" mass="39293">MATVIQVSAYYPPHLGGIERVVENLATGLGRGHDVRVLTTTIDAGGAPRRSREGRVTVRRHRAVEFAHTPFAPGIFASLLRAPRDSVVHVHTAYTFVPEAVALAARLRGRRYVVHHHLDVDASGRFGLLLPAYKKHVLARVMRGAAAVIVLTDSQAQFVRRAYGVRAERVFTVPNGVDDAFYLPVKEAAEGPLRLLFVGRLSPQKNVGRLLDALSLVRRPVELRVVGDGEQRELLTARARDLGLTGVTFTGPLFGRDLVRAYAWAGAFVLPSEKEGMALVALEAMAASLPVIATDVPGNTELLSDVGLLTAPEPAALAAAIDDVAADPELRFALSVRSSRAARRYTWQRTVSEVEAVYAEALP</sequence>
<evidence type="ECO:0000259" key="3">
    <source>
        <dbReference type="Pfam" id="PF13439"/>
    </source>
</evidence>
<dbReference type="PANTHER" id="PTHR45947">
    <property type="entry name" value="SULFOQUINOVOSYL TRANSFERASE SQD2"/>
    <property type="match status" value="1"/>
</dbReference>
<keyword evidence="5" id="KW-1185">Reference proteome</keyword>
<keyword evidence="2" id="KW-0808">Transferase</keyword>
<keyword evidence="1" id="KW-0328">Glycosyltransferase</keyword>
<feature type="domain" description="Glycosyltransferase subfamily 4-like N-terminal" evidence="3">
    <location>
        <begin position="16"/>
        <end position="180"/>
    </location>
</feature>
<gene>
    <name evidence="4" type="ORF">JE024_25435</name>
</gene>
<name>A0ABS2UYM0_9ACTN</name>
<reference evidence="4 5" key="1">
    <citation type="journal article" date="2016" name="Arch. Microbiol.">
        <title>Streptomyces zhihengii sp. nov., isolated from rhizospheric soil of Psammosilene tunicoides.</title>
        <authorList>
            <person name="Huang M.J."/>
            <person name="Fei J.J."/>
            <person name="Salam N."/>
            <person name="Kim C.J."/>
            <person name="Hozzein W.N."/>
            <person name="Xiao M."/>
            <person name="Huang H.Q."/>
            <person name="Li W.J."/>
        </authorList>
    </citation>
    <scope>NUCLEOTIDE SEQUENCE [LARGE SCALE GENOMIC DNA]</scope>
    <source>
        <strain evidence="4 5">YIM T102</strain>
    </source>
</reference>
<dbReference type="SUPFAM" id="SSF53756">
    <property type="entry name" value="UDP-Glycosyltransferase/glycogen phosphorylase"/>
    <property type="match status" value="1"/>
</dbReference>
<dbReference type="Gene3D" id="3.40.50.2000">
    <property type="entry name" value="Glycogen Phosphorylase B"/>
    <property type="match status" value="2"/>
</dbReference>
<proteinExistence type="predicted"/>
<accession>A0ABS2UYM0</accession>
<dbReference type="EMBL" id="JAFEJA010000001">
    <property type="protein sequence ID" value="MBM9622017.1"/>
    <property type="molecule type" value="Genomic_DNA"/>
</dbReference>
<organism evidence="4 5">
    <name type="scientific">Streptomyces zhihengii</name>
    <dbReference type="NCBI Taxonomy" id="1818004"/>
    <lineage>
        <taxon>Bacteria</taxon>
        <taxon>Bacillati</taxon>
        <taxon>Actinomycetota</taxon>
        <taxon>Actinomycetes</taxon>
        <taxon>Kitasatosporales</taxon>
        <taxon>Streptomycetaceae</taxon>
        <taxon>Streptomyces</taxon>
    </lineage>
</organism>
<dbReference type="Proteomes" id="UP000664109">
    <property type="component" value="Unassembled WGS sequence"/>
</dbReference>
<evidence type="ECO:0000256" key="2">
    <source>
        <dbReference type="ARBA" id="ARBA00022679"/>
    </source>
</evidence>
<dbReference type="PANTHER" id="PTHR45947:SF3">
    <property type="entry name" value="SULFOQUINOVOSYL TRANSFERASE SQD2"/>
    <property type="match status" value="1"/>
</dbReference>
<dbReference type="RefSeq" id="WP_205375810.1">
    <property type="nucleotide sequence ID" value="NZ_JAFEJA010000001.1"/>
</dbReference>
<evidence type="ECO:0000313" key="4">
    <source>
        <dbReference type="EMBL" id="MBM9622017.1"/>
    </source>
</evidence>
<evidence type="ECO:0000256" key="1">
    <source>
        <dbReference type="ARBA" id="ARBA00022676"/>
    </source>
</evidence>
<evidence type="ECO:0000313" key="5">
    <source>
        <dbReference type="Proteomes" id="UP000664109"/>
    </source>
</evidence>
<dbReference type="Pfam" id="PF13439">
    <property type="entry name" value="Glyco_transf_4"/>
    <property type="match status" value="1"/>
</dbReference>
<dbReference type="CDD" id="cd03801">
    <property type="entry name" value="GT4_PimA-like"/>
    <property type="match status" value="1"/>
</dbReference>
<comment type="caution">
    <text evidence="4">The sequence shown here is derived from an EMBL/GenBank/DDBJ whole genome shotgun (WGS) entry which is preliminary data.</text>
</comment>
<dbReference type="Pfam" id="PF13692">
    <property type="entry name" value="Glyco_trans_1_4"/>
    <property type="match status" value="1"/>
</dbReference>
<dbReference type="InterPro" id="IPR050194">
    <property type="entry name" value="Glycosyltransferase_grp1"/>
</dbReference>
<dbReference type="InterPro" id="IPR028098">
    <property type="entry name" value="Glyco_trans_4-like_N"/>
</dbReference>